<sequence>MDDPVGTVTDDRTRGAMGCQTYEVDKLLKQSQREVAWSQRQRLTISKKNSGTEKRRLLTFTKAQH</sequence>
<reference evidence="1 2" key="1">
    <citation type="submission" date="2017-12" db="EMBL/GenBank/DDBJ databases">
        <title>Integrating genomic resources of turbot (Scophthalmus maximus) in depth evaluation of genetic and physical mapping variation across individuals.</title>
        <authorList>
            <person name="Martinez P."/>
        </authorList>
    </citation>
    <scope>NUCLEOTIDE SEQUENCE [LARGE SCALE GENOMIC DNA]</scope>
</reference>
<protein>
    <submittedName>
        <fullName evidence="1">Putative RIMS-binding protein 2-like</fullName>
    </submittedName>
</protein>
<dbReference type="AlphaFoldDB" id="A0A2U9BR73"/>
<organism evidence="1 2">
    <name type="scientific">Scophthalmus maximus</name>
    <name type="common">Turbot</name>
    <name type="synonym">Psetta maxima</name>
    <dbReference type="NCBI Taxonomy" id="52904"/>
    <lineage>
        <taxon>Eukaryota</taxon>
        <taxon>Metazoa</taxon>
        <taxon>Chordata</taxon>
        <taxon>Craniata</taxon>
        <taxon>Vertebrata</taxon>
        <taxon>Euteleostomi</taxon>
        <taxon>Actinopterygii</taxon>
        <taxon>Neopterygii</taxon>
        <taxon>Teleostei</taxon>
        <taxon>Neoteleostei</taxon>
        <taxon>Acanthomorphata</taxon>
        <taxon>Carangaria</taxon>
        <taxon>Pleuronectiformes</taxon>
        <taxon>Pleuronectoidei</taxon>
        <taxon>Scophthalmidae</taxon>
        <taxon>Scophthalmus</taxon>
    </lineage>
</organism>
<keyword evidence="2" id="KW-1185">Reference proteome</keyword>
<evidence type="ECO:0000313" key="1">
    <source>
        <dbReference type="EMBL" id="AWP06707.1"/>
    </source>
</evidence>
<name>A0A2U9BR73_SCOMX</name>
<dbReference type="EMBL" id="CP026251">
    <property type="protein sequence ID" value="AWP06707.1"/>
    <property type="molecule type" value="Genomic_DNA"/>
</dbReference>
<accession>A0A2U9BR73</accession>
<gene>
    <name evidence="1" type="ORF">SMAX5B_011063</name>
</gene>
<dbReference type="Proteomes" id="UP000246464">
    <property type="component" value="Chromosome 9"/>
</dbReference>
<proteinExistence type="predicted"/>
<evidence type="ECO:0000313" key="2">
    <source>
        <dbReference type="Proteomes" id="UP000246464"/>
    </source>
</evidence>